<sequence length="228" mass="26652">MPDHFNFLGLPSTVQDLIAEEVVHKTFPEARIQFALTCKSFNELVKRAKPKKMISCLGILEWTKDKIVFSVDNKIFECQTSAKLEEILEKCQIVGYLLMKSVTIFSETNPNWKVLILLSKSAKYVRNLYVKYWSNDYYPNHIANPSSHERFIVFYHELEHLIALTFSGCYEDFVRLPYFPPAVHCHHVPSRYAMFRHLEQTGEISSFRVALKMRTVWENVKDLDLNPA</sequence>
<name>A0AC34RDY3_9BILA</name>
<dbReference type="WBParaSite" id="JU765_v2.g6080.t1">
    <property type="protein sequence ID" value="JU765_v2.g6080.t1"/>
    <property type="gene ID" value="JU765_v2.g6080"/>
</dbReference>
<proteinExistence type="predicted"/>
<evidence type="ECO:0000313" key="1">
    <source>
        <dbReference type="Proteomes" id="UP000887576"/>
    </source>
</evidence>
<protein>
    <submittedName>
        <fullName evidence="2">F-box domain-containing protein</fullName>
    </submittedName>
</protein>
<organism evidence="1 2">
    <name type="scientific">Panagrolaimus sp. JU765</name>
    <dbReference type="NCBI Taxonomy" id="591449"/>
    <lineage>
        <taxon>Eukaryota</taxon>
        <taxon>Metazoa</taxon>
        <taxon>Ecdysozoa</taxon>
        <taxon>Nematoda</taxon>
        <taxon>Chromadorea</taxon>
        <taxon>Rhabditida</taxon>
        <taxon>Tylenchina</taxon>
        <taxon>Panagrolaimomorpha</taxon>
        <taxon>Panagrolaimoidea</taxon>
        <taxon>Panagrolaimidae</taxon>
        <taxon>Panagrolaimus</taxon>
    </lineage>
</organism>
<accession>A0AC34RDY3</accession>
<reference evidence="2" key="1">
    <citation type="submission" date="2022-11" db="UniProtKB">
        <authorList>
            <consortium name="WormBaseParasite"/>
        </authorList>
    </citation>
    <scope>IDENTIFICATION</scope>
</reference>
<evidence type="ECO:0000313" key="2">
    <source>
        <dbReference type="WBParaSite" id="JU765_v2.g6080.t1"/>
    </source>
</evidence>
<dbReference type="Proteomes" id="UP000887576">
    <property type="component" value="Unplaced"/>
</dbReference>